<reference evidence="2 3" key="1">
    <citation type="journal article" date="2016" name="Int. J. Syst. Evol. Microbiol.">
        <title>Agromyces aureus sp. nov., isolated from the rhizosphere of Salix caprea L. grown in a heavy-metal-contaminated soil.</title>
        <authorList>
            <person name="Corretto E."/>
            <person name="Antonielli L."/>
            <person name="Sessitsch A."/>
            <person name="Compant S."/>
            <person name="Gorfer M."/>
            <person name="Kuffner M."/>
            <person name="Brader G."/>
        </authorList>
    </citation>
    <scope>NUCLEOTIDE SEQUENCE [LARGE SCALE GENOMIC DNA]</scope>
    <source>
        <strain evidence="2 3">AR33</strain>
    </source>
</reference>
<organism evidence="2 3">
    <name type="scientific">Agromyces aureus</name>
    <dbReference type="NCBI Taxonomy" id="453304"/>
    <lineage>
        <taxon>Bacteria</taxon>
        <taxon>Bacillati</taxon>
        <taxon>Actinomycetota</taxon>
        <taxon>Actinomycetes</taxon>
        <taxon>Micrococcales</taxon>
        <taxon>Microbacteriaceae</taxon>
        <taxon>Agromyces</taxon>
    </lineage>
</organism>
<dbReference type="KEGG" id="agy:ATC03_01455"/>
<feature type="domain" description="HTH cro/C1-type" evidence="1">
    <location>
        <begin position="5"/>
        <end position="57"/>
    </location>
</feature>
<accession>A0A191WBJ0</accession>
<dbReference type="GO" id="GO:0003677">
    <property type="term" value="F:DNA binding"/>
    <property type="evidence" value="ECO:0007669"/>
    <property type="project" value="InterPro"/>
</dbReference>
<reference evidence="3" key="2">
    <citation type="submission" date="2016-01" db="EMBL/GenBank/DDBJ databases">
        <title>Complete genome sequence of Agromyces aureus AR33T and comparison with related organisms.</title>
        <authorList>
            <person name="Corretto E."/>
            <person name="Antonielli L."/>
            <person name="Sessitsch A."/>
            <person name="Brader G."/>
        </authorList>
    </citation>
    <scope>NUCLEOTIDE SEQUENCE [LARGE SCALE GENOMIC DNA]</scope>
    <source>
        <strain evidence="3">AR33</strain>
    </source>
</reference>
<name>A0A191WBJ0_9MICO</name>
<proteinExistence type="predicted"/>
<dbReference type="OrthoDB" id="3237625at2"/>
<dbReference type="AlphaFoldDB" id="A0A191WBJ0"/>
<dbReference type="Proteomes" id="UP000078437">
    <property type="component" value="Chromosome"/>
</dbReference>
<keyword evidence="3" id="KW-1185">Reference proteome</keyword>
<protein>
    <recommendedName>
        <fullName evidence="1">HTH cro/C1-type domain-containing protein</fullName>
    </recommendedName>
</protein>
<sequence length="187" mass="20688">MSTLIADSRRAVGWTMRDLAERLDVNTSTISRMEASERDGTIGVGTLSRALEAMGFSLHLGCDPARRGDLVALELHRAVAERIRASPGAVRARAMENIERLRAITNRDLARSWLDLWEQLVSGDIETLIDTMLEPSVLGRELRRHSPFGGTLTHEERLAAIERAIRAEPSVGTGPAEARRTRDPLRA</sequence>
<dbReference type="PROSITE" id="PS50943">
    <property type="entry name" value="HTH_CROC1"/>
    <property type="match status" value="1"/>
</dbReference>
<dbReference type="InterPro" id="IPR001387">
    <property type="entry name" value="Cro/C1-type_HTH"/>
</dbReference>
<dbReference type="Pfam" id="PF01381">
    <property type="entry name" value="HTH_3"/>
    <property type="match status" value="1"/>
</dbReference>
<dbReference type="InterPro" id="IPR010982">
    <property type="entry name" value="Lambda_DNA-bd_dom_sf"/>
</dbReference>
<dbReference type="CDD" id="cd00093">
    <property type="entry name" value="HTH_XRE"/>
    <property type="match status" value="1"/>
</dbReference>
<evidence type="ECO:0000313" key="2">
    <source>
        <dbReference type="EMBL" id="ANJ25625.1"/>
    </source>
</evidence>
<dbReference type="SUPFAM" id="SSF47413">
    <property type="entry name" value="lambda repressor-like DNA-binding domains"/>
    <property type="match status" value="1"/>
</dbReference>
<dbReference type="STRING" id="453304.ATC03_01455"/>
<evidence type="ECO:0000313" key="3">
    <source>
        <dbReference type="Proteomes" id="UP000078437"/>
    </source>
</evidence>
<gene>
    <name evidence="2" type="ORF">ATC03_01455</name>
</gene>
<dbReference type="Gene3D" id="1.10.260.40">
    <property type="entry name" value="lambda repressor-like DNA-binding domains"/>
    <property type="match status" value="1"/>
</dbReference>
<evidence type="ECO:0000259" key="1">
    <source>
        <dbReference type="PROSITE" id="PS50943"/>
    </source>
</evidence>
<dbReference type="EMBL" id="CP013979">
    <property type="protein sequence ID" value="ANJ25625.1"/>
    <property type="molecule type" value="Genomic_DNA"/>
</dbReference>
<dbReference type="RefSeq" id="WP_067872238.1">
    <property type="nucleotide sequence ID" value="NZ_CP013979.1"/>
</dbReference>
<dbReference type="SMART" id="SM00530">
    <property type="entry name" value="HTH_XRE"/>
    <property type="match status" value="1"/>
</dbReference>